<dbReference type="InterPro" id="IPR039420">
    <property type="entry name" value="WalR-like"/>
</dbReference>
<accession>A0A254N8K3</accession>
<dbReference type="SUPFAM" id="SSF46894">
    <property type="entry name" value="C-terminal effector domain of the bipartite response regulators"/>
    <property type="match status" value="1"/>
</dbReference>
<evidence type="ECO:0000256" key="2">
    <source>
        <dbReference type="PROSITE-ProRule" id="PRU00169"/>
    </source>
</evidence>
<dbReference type="PROSITE" id="PS51755">
    <property type="entry name" value="OMPR_PHOB"/>
    <property type="match status" value="1"/>
</dbReference>
<dbReference type="Proteomes" id="UP000197446">
    <property type="component" value="Unassembled WGS sequence"/>
</dbReference>
<gene>
    <name evidence="6" type="ORF">CDO81_16395</name>
</gene>
<dbReference type="GO" id="GO:0000156">
    <property type="term" value="F:phosphorelay response regulator activity"/>
    <property type="evidence" value="ECO:0007669"/>
    <property type="project" value="TreeGrafter"/>
</dbReference>
<dbReference type="SMART" id="SM00448">
    <property type="entry name" value="REC"/>
    <property type="match status" value="1"/>
</dbReference>
<feature type="domain" description="Response regulatory" evidence="4">
    <location>
        <begin position="3"/>
        <end position="117"/>
    </location>
</feature>
<dbReference type="CDD" id="cd00383">
    <property type="entry name" value="trans_reg_C"/>
    <property type="match status" value="1"/>
</dbReference>
<dbReference type="PROSITE" id="PS50110">
    <property type="entry name" value="RESPONSE_REGULATORY"/>
    <property type="match status" value="1"/>
</dbReference>
<feature type="modified residue" description="4-aspartylphosphate" evidence="2">
    <location>
        <position position="52"/>
    </location>
</feature>
<dbReference type="InterPro" id="IPR011006">
    <property type="entry name" value="CheY-like_superfamily"/>
</dbReference>
<keyword evidence="7" id="KW-1185">Reference proteome</keyword>
<evidence type="ECO:0000259" key="5">
    <source>
        <dbReference type="PROSITE" id="PS51755"/>
    </source>
</evidence>
<proteinExistence type="predicted"/>
<keyword evidence="1 3" id="KW-0238">DNA-binding</keyword>
<evidence type="ECO:0000256" key="3">
    <source>
        <dbReference type="PROSITE-ProRule" id="PRU01091"/>
    </source>
</evidence>
<feature type="DNA-binding region" description="OmpR/PhoB-type" evidence="3">
    <location>
        <begin position="125"/>
        <end position="223"/>
    </location>
</feature>
<dbReference type="Gene3D" id="3.40.50.2300">
    <property type="match status" value="1"/>
</dbReference>
<keyword evidence="2" id="KW-0597">Phosphoprotein</keyword>
<dbReference type="GO" id="GO:0006355">
    <property type="term" value="P:regulation of DNA-templated transcription"/>
    <property type="evidence" value="ECO:0007669"/>
    <property type="project" value="InterPro"/>
</dbReference>
<dbReference type="SMART" id="SM00862">
    <property type="entry name" value="Trans_reg_C"/>
    <property type="match status" value="1"/>
</dbReference>
<dbReference type="Gene3D" id="1.10.10.10">
    <property type="entry name" value="Winged helix-like DNA-binding domain superfamily/Winged helix DNA-binding domain"/>
    <property type="match status" value="1"/>
</dbReference>
<reference evidence="6 7" key="1">
    <citation type="journal article" date="2007" name="Int. J. Syst. Evol. Microbiol.">
        <title>Description of Pelomonas aquatica sp. nov. and Pelomonas puraquae sp. nov., isolated from industrial and haemodialysis water.</title>
        <authorList>
            <person name="Gomila M."/>
            <person name="Bowien B."/>
            <person name="Falsen E."/>
            <person name="Moore E.R."/>
            <person name="Lalucat J."/>
        </authorList>
    </citation>
    <scope>NUCLEOTIDE SEQUENCE [LARGE SCALE GENOMIC DNA]</scope>
    <source>
        <strain evidence="6 7">CCUG 52769</strain>
    </source>
</reference>
<dbReference type="SUPFAM" id="SSF52172">
    <property type="entry name" value="CheY-like"/>
    <property type="match status" value="1"/>
</dbReference>
<comment type="caution">
    <text evidence="6">The sequence shown here is derived from an EMBL/GenBank/DDBJ whole genome shotgun (WGS) entry which is preliminary data.</text>
</comment>
<dbReference type="PANTHER" id="PTHR48111:SF36">
    <property type="entry name" value="TRANSCRIPTIONAL REGULATORY PROTEIN CUTR"/>
    <property type="match status" value="1"/>
</dbReference>
<evidence type="ECO:0000313" key="6">
    <source>
        <dbReference type="EMBL" id="OWR03142.1"/>
    </source>
</evidence>
<organism evidence="6 7">
    <name type="scientific">Roseateles puraquae</name>
    <dbReference type="NCBI Taxonomy" id="431059"/>
    <lineage>
        <taxon>Bacteria</taxon>
        <taxon>Pseudomonadati</taxon>
        <taxon>Pseudomonadota</taxon>
        <taxon>Betaproteobacteria</taxon>
        <taxon>Burkholderiales</taxon>
        <taxon>Sphaerotilaceae</taxon>
        <taxon>Roseateles</taxon>
    </lineage>
</organism>
<evidence type="ECO:0000256" key="1">
    <source>
        <dbReference type="ARBA" id="ARBA00023125"/>
    </source>
</evidence>
<dbReference type="GO" id="GO:0005829">
    <property type="term" value="C:cytosol"/>
    <property type="evidence" value="ECO:0007669"/>
    <property type="project" value="TreeGrafter"/>
</dbReference>
<dbReference type="InterPro" id="IPR001867">
    <property type="entry name" value="OmpR/PhoB-type_DNA-bd"/>
</dbReference>
<evidence type="ECO:0000313" key="7">
    <source>
        <dbReference type="Proteomes" id="UP000197446"/>
    </source>
</evidence>
<dbReference type="EMBL" id="NISI01000006">
    <property type="protein sequence ID" value="OWR03142.1"/>
    <property type="molecule type" value="Genomic_DNA"/>
</dbReference>
<dbReference type="InterPro" id="IPR001789">
    <property type="entry name" value="Sig_transdc_resp-reg_receiver"/>
</dbReference>
<dbReference type="OrthoDB" id="9802426at2"/>
<name>A0A254N8K3_9BURK</name>
<dbReference type="GO" id="GO:0000976">
    <property type="term" value="F:transcription cis-regulatory region binding"/>
    <property type="evidence" value="ECO:0007669"/>
    <property type="project" value="TreeGrafter"/>
</dbReference>
<dbReference type="Pfam" id="PF00072">
    <property type="entry name" value="Response_reg"/>
    <property type="match status" value="1"/>
</dbReference>
<dbReference type="RefSeq" id="WP_088484296.1">
    <property type="nucleotide sequence ID" value="NZ_NISI01000006.1"/>
</dbReference>
<sequence length="223" mass="24278">MARVLLVEDHPRLASLVQRALEAAGIACDTVERIDHAWPALQSQAYAAALIDRGLPDGDGLALVQRLRERQQHLPCLLLTARDALHDRITGLEAGADDYLTKPFPMDELVARVRALLRRPPVQTSLEPSFGDLQVQPALARLVCGEQTVALPRSELQILLSLMQAGGTPVRRQALEAAGWGAHEAVTPNALDVALHRLRRKLGAAGSRVRILNQRNVGYALAD</sequence>
<protein>
    <submittedName>
        <fullName evidence="6">Two-component system response regulator</fullName>
    </submittedName>
</protein>
<dbReference type="PANTHER" id="PTHR48111">
    <property type="entry name" value="REGULATOR OF RPOS"/>
    <property type="match status" value="1"/>
</dbReference>
<dbReference type="GO" id="GO:0032993">
    <property type="term" value="C:protein-DNA complex"/>
    <property type="evidence" value="ECO:0007669"/>
    <property type="project" value="TreeGrafter"/>
</dbReference>
<dbReference type="Gene3D" id="6.10.250.690">
    <property type="match status" value="1"/>
</dbReference>
<dbReference type="AlphaFoldDB" id="A0A254N8K3"/>
<dbReference type="InterPro" id="IPR036388">
    <property type="entry name" value="WH-like_DNA-bd_sf"/>
</dbReference>
<evidence type="ECO:0000259" key="4">
    <source>
        <dbReference type="PROSITE" id="PS50110"/>
    </source>
</evidence>
<feature type="domain" description="OmpR/PhoB-type" evidence="5">
    <location>
        <begin position="125"/>
        <end position="223"/>
    </location>
</feature>
<dbReference type="InterPro" id="IPR016032">
    <property type="entry name" value="Sig_transdc_resp-reg_C-effctor"/>
</dbReference>
<dbReference type="Pfam" id="PF00486">
    <property type="entry name" value="Trans_reg_C"/>
    <property type="match status" value="1"/>
</dbReference>